<dbReference type="SUPFAM" id="SSF53756">
    <property type="entry name" value="UDP-Glycosyltransferase/glycogen phosphorylase"/>
    <property type="match status" value="1"/>
</dbReference>
<dbReference type="AlphaFoldDB" id="A0A0A8J6I0"/>
<dbReference type="PANTHER" id="PTHR46401:SF2">
    <property type="entry name" value="GLYCOSYLTRANSFERASE WBBK-RELATED"/>
    <property type="match status" value="1"/>
</dbReference>
<feature type="domain" description="Glycosyl transferase family 1" evidence="2">
    <location>
        <begin position="192"/>
        <end position="332"/>
    </location>
</feature>
<dbReference type="InterPro" id="IPR028098">
    <property type="entry name" value="Glyco_trans_4-like_N"/>
</dbReference>
<evidence type="ECO:0000259" key="2">
    <source>
        <dbReference type="Pfam" id="PF00534"/>
    </source>
</evidence>
<accession>A0A0A8J6I0</accession>
<evidence type="ECO:0000313" key="4">
    <source>
        <dbReference type="EMBL" id="BAQ01861.1"/>
    </source>
</evidence>
<evidence type="ECO:0000256" key="1">
    <source>
        <dbReference type="ARBA" id="ARBA00022679"/>
    </source>
</evidence>
<reference evidence="4" key="1">
    <citation type="journal article" date="2014" name="DNA Res.">
        <title>A complete view of the genetic diversity of the Escherichia coli O-antigen biosynthesis gene cluster.</title>
        <authorList>
            <person name="Iguchi A."/>
            <person name="Iyoda S."/>
            <person name="Kikuchi T."/>
            <person name="Ogura Y."/>
            <person name="Katsura K."/>
            <person name="Ohnishi M."/>
            <person name="Hayashi T."/>
            <person name="Thomson N.R."/>
        </authorList>
    </citation>
    <scope>NUCLEOTIDE SEQUENCE</scope>
    <source>
        <strain evidence="4">1792-54</strain>
    </source>
</reference>
<dbReference type="BioCyc" id="MetaCyc:MONOMER-21589"/>
<organism evidence="4">
    <name type="scientific">Escherichia coli</name>
    <dbReference type="NCBI Taxonomy" id="562"/>
    <lineage>
        <taxon>Bacteria</taxon>
        <taxon>Pseudomonadati</taxon>
        <taxon>Pseudomonadota</taxon>
        <taxon>Gammaproteobacteria</taxon>
        <taxon>Enterobacterales</taxon>
        <taxon>Enterobacteriaceae</taxon>
        <taxon>Escherichia</taxon>
    </lineage>
</organism>
<feature type="domain" description="Glycosyltransferase subfamily 4-like N-terminal" evidence="3">
    <location>
        <begin position="21"/>
        <end position="174"/>
    </location>
</feature>
<dbReference type="EMBL" id="AB812069">
    <property type="protein sequence ID" value="BAQ01861.1"/>
    <property type="molecule type" value="Genomic_DNA"/>
</dbReference>
<dbReference type="GO" id="GO:0016757">
    <property type="term" value="F:glycosyltransferase activity"/>
    <property type="evidence" value="ECO:0007669"/>
    <property type="project" value="InterPro"/>
</dbReference>
<dbReference type="Gene3D" id="3.40.50.2000">
    <property type="entry name" value="Glycogen Phosphorylase B"/>
    <property type="match status" value="2"/>
</dbReference>
<dbReference type="Pfam" id="PF00534">
    <property type="entry name" value="Glycos_transf_1"/>
    <property type="match status" value="1"/>
</dbReference>
<dbReference type="Pfam" id="PF13439">
    <property type="entry name" value="Glyco_transf_4"/>
    <property type="match status" value="1"/>
</dbReference>
<dbReference type="InterPro" id="IPR001296">
    <property type="entry name" value="Glyco_trans_1"/>
</dbReference>
<sequence>MVEHCSKNKKILVDCRMINASGIGVYTREIIKELKKYRYLQIELLLQEEQHLPVDVEDIGFKIHYINFSRYSIKNICGIKHLLNGFDVYFMPSLSIPPLLKKGCLTITTVHDLCPVALRKLFGFKKAVAYWALLLIQLVCSNKIISISRFTAKEINKYYLGLFKSKLYVIGNGIRNIFNLKLNSETEISWEEYGICVGNIKPHKNVVPLIDYLKTNKINKKIYFIGEINGFSTKVNKSLLNDLPENIVFTGKVSDQELHNYYRNASFFIFPSLYEGFGLPLLEAMNYRLPIFASNIDVFKEVAGETINYFDPYTFDDLADRINKLKKNKKSIESYARVLQLYSWDNNVASLLRIINEENIARK</sequence>
<name>A0A0A8J6I0_ECOLX</name>
<dbReference type="PANTHER" id="PTHR46401">
    <property type="entry name" value="GLYCOSYLTRANSFERASE WBBK-RELATED"/>
    <property type="match status" value="1"/>
</dbReference>
<dbReference type="RefSeq" id="WP_001718485.1">
    <property type="nucleotide sequence ID" value="NZ_CP024269.1"/>
</dbReference>
<keyword evidence="1 4" id="KW-0808">Transferase</keyword>
<dbReference type="GO" id="GO:0009103">
    <property type="term" value="P:lipopolysaccharide biosynthetic process"/>
    <property type="evidence" value="ECO:0007669"/>
    <property type="project" value="TreeGrafter"/>
</dbReference>
<proteinExistence type="predicted"/>
<evidence type="ECO:0000259" key="3">
    <source>
        <dbReference type="Pfam" id="PF13439"/>
    </source>
</evidence>
<protein>
    <submittedName>
        <fullName evidence="4">Putative glycosyltransferase</fullName>
    </submittedName>
</protein>
<dbReference type="CDD" id="cd03809">
    <property type="entry name" value="GT4_MtfB-like"/>
    <property type="match status" value="1"/>
</dbReference>